<dbReference type="PANTHER" id="PTHR15036:SF89">
    <property type="entry name" value="NEUREXIN 1, ISOFORM F"/>
    <property type="match status" value="1"/>
</dbReference>
<keyword evidence="8" id="KW-1185">Reference proteome</keyword>
<sequence>MCVHVVATLHRDSRNFRCAWEKLFSLKDKLNDDQWHTVNYTKTPMEGDLLISVDSTTVGLSLYQTDAVIEWQQNLDSLSAVFFGGLNPSSSAMAPKDFHHLTGCMDSIYFLTDGMESWNHMNYTMQEGTVPGCVDLCASEMPCLNGRCINSYASTYCDCFESGYHGHKCEIPGNAMVTFQGFNYLEYDIFSSGNERPLEKNHINLSFKVGREQLVGTLLYASGVVPVQTYLTVSLKKGRLVVNVKLGSSLNTFQFEGQPAVNDDRWHYVTFIHNGKNLEVQLDGRSYHQEVADGTGLFHFGGPALIGGGQNLNGYPGLDEPANFVGCLREIYIDRYNVLEALYMNISGVRFHGGDPVKQCRPVGYPPITFPSHQSNLILDGWKNGSLNIMFDLKTDQGDGLVMLVLLDVDKKLEGRLRMELIDTALLLHLDIGTAPGQRLSRTTLKTSPGVNDTRWHRVALHLRDGVCSFVVDGRNLEFTYSHQLSASSSLYLGGGWRGQGTGIKGCVRHIVLQEKEIIATQVLGTAAANGVILDNCPVSNPCAAGEFVCQHGGTCSHASGGTRCNCEGTGYVGAMCSYSMYKESCTHLYHSGDQDSGVKVLDLDGPGPLNATYVNCTYRSGKAETTIEHNFAPRTLVRDVHLPSLEFNITYQYMTNEHLKQLVINSQTCRQYFSYWCFEAPLHVRRGWTALHSAAGRRLRYYNLPFVTHCDLNAKEWNVDQGIITNMPSLPIASMQFYKVQTYVHGTTKGTLSLGPLQCSSSLTEQRGRTVTISRSQDYITLKTWKSNSLSFKFRTSMENIVLFHQMGSGSDSHSLTGILKDAFSVWLILEINGDFYDGHVKSPRRLTDGNWHTLTVERSLIDFRVTVDFTEGFLNLPKGVTLMLAGPFLLGGMKELPKGTEGMTGCIADFTFNGDVVFLFDHFEHEEHLQIEAGCVTSCDSNPCQNGGTCVDRWSSYTCSCAHPAHSGPDCSRDNTKDVVSFTSEDLFLEFEAENADILTSDMQLGFRTLQSNALILYARDNLNNFVQMELVDDSTFGFTFNAGRDVHRVVVNANESVCPVPLSNPVLCAHLCQDDSHCNSGMKCCFTGCGTECVMPIGGGVLNDGEWVEVSVQRKDDMTVVNINQHQAEIGVPVNLLTEFYAQPFQDEEIIQPNQELRTSGKSMVHIIIGGAPNSLTLLPGLMGCVRGLIVNGQPVGLQEIVHIMRRLFSSKAPLLQCENHCSANPCKNGGICTEHWTSFSCNCSGTTYTGNTCEGESGAQFQDDSTLTVPLPMGTPLAGLQQDALEFGFSTNQPSGVLFYVRSDESSGAEERLMIALHGGDLEAHIDLGGGLTVLRVVGPFNDTYRHAVVFKRFGNRVLFDVDNIGFDYETLEPIEETEFNDRKLMIIGGVEVNQTDYGLRGLHGYEGCLTGLTYNGMQPFETLFTSNPERDRSNSVHRQQCSGFQSEEEGTTVTTTLMPRTESTEIFTMGLWDPQPVEGVKVDMPPELAANSAVNWVLIGAVSGGAAAVLLFLLCCCCILRTGKEEEAAEYEEKQQLVQPQDEVRVVHPVREEAAEAKCLDAPPEEPKDSPAPAHSPKLQEILRVDTCKGPVVVVAGDKLSSVDSLSDDAAFLQLEAEAGSPDKEVVNTKESLHEDDTLKAHKESAYLKSTTTEMETAQVAPIPVMTESEENLVEQLRAPSKPDADVAEDSTPAKQKTPESETDETCV</sequence>
<dbReference type="OMA" id="YDCIKAP"/>
<dbReference type="Gene3D" id="4.10.75.10">
    <property type="entry name" value="Elafin-like"/>
    <property type="match status" value="1"/>
</dbReference>
<dbReference type="Pfam" id="PF02210">
    <property type="entry name" value="Laminin_G_2"/>
    <property type="match status" value="5"/>
</dbReference>
<dbReference type="CDD" id="cd00110">
    <property type="entry name" value="LamG"/>
    <property type="match status" value="6"/>
</dbReference>
<dbReference type="PROSITE" id="PS50026">
    <property type="entry name" value="EGF_3"/>
    <property type="match status" value="4"/>
</dbReference>
<evidence type="ECO:0000256" key="1">
    <source>
        <dbReference type="ARBA" id="ARBA00023157"/>
    </source>
</evidence>
<evidence type="ECO:0000259" key="7">
    <source>
        <dbReference type="PROSITE" id="PS51390"/>
    </source>
</evidence>
<dbReference type="PROSITE" id="PS50025">
    <property type="entry name" value="LAM_G_DOMAIN"/>
    <property type="match status" value="6"/>
</dbReference>
<keyword evidence="1" id="KW-1015">Disulfide bond</keyword>
<feature type="domain" description="EGF-like" evidence="6">
    <location>
        <begin position="938"/>
        <end position="974"/>
    </location>
</feature>
<dbReference type="Gene3D" id="2.60.120.1000">
    <property type="match status" value="1"/>
</dbReference>
<feature type="domain" description="Laminin G" evidence="5">
    <location>
        <begin position="980"/>
        <end position="1221"/>
    </location>
</feature>
<feature type="domain" description="EGF-like" evidence="6">
    <location>
        <begin position="1222"/>
        <end position="1258"/>
    </location>
</feature>
<feature type="domain" description="WAP" evidence="7">
    <location>
        <begin position="1054"/>
        <end position="1100"/>
    </location>
</feature>
<dbReference type="PANTHER" id="PTHR15036">
    <property type="entry name" value="PIKACHURIN-LIKE PROTEIN"/>
    <property type="match status" value="1"/>
</dbReference>
<dbReference type="SUPFAM" id="SSF57256">
    <property type="entry name" value="Elafin-like"/>
    <property type="match status" value="1"/>
</dbReference>
<evidence type="ECO:0000256" key="2">
    <source>
        <dbReference type="PROSITE-ProRule" id="PRU00076"/>
    </source>
</evidence>
<dbReference type="GO" id="GO:0005509">
    <property type="term" value="F:calcium ion binding"/>
    <property type="evidence" value="ECO:0007669"/>
    <property type="project" value="InterPro"/>
</dbReference>
<feature type="domain" description="EGF-like" evidence="6">
    <location>
        <begin position="134"/>
        <end position="170"/>
    </location>
</feature>
<feature type="domain" description="Laminin G" evidence="5">
    <location>
        <begin position="770"/>
        <end position="937"/>
    </location>
</feature>
<keyword evidence="4" id="KW-0472">Membrane</keyword>
<dbReference type="GO" id="GO:0030414">
    <property type="term" value="F:peptidase inhibitor activity"/>
    <property type="evidence" value="ECO:0007669"/>
    <property type="project" value="InterPro"/>
</dbReference>
<dbReference type="PROSITE" id="PS51390">
    <property type="entry name" value="WAP"/>
    <property type="match status" value="1"/>
</dbReference>
<evidence type="ECO:0000256" key="3">
    <source>
        <dbReference type="SAM" id="MobiDB-lite"/>
    </source>
</evidence>
<dbReference type="InterPro" id="IPR000152">
    <property type="entry name" value="EGF-type_Asp/Asn_hydroxyl_site"/>
</dbReference>
<dbReference type="InterPro" id="IPR036645">
    <property type="entry name" value="Elafin-like_sf"/>
</dbReference>
<feature type="region of interest" description="Disordered" evidence="3">
    <location>
        <begin position="1626"/>
        <end position="1713"/>
    </location>
</feature>
<dbReference type="PROSITE" id="PS00010">
    <property type="entry name" value="ASX_HYDROXYL"/>
    <property type="match status" value="1"/>
</dbReference>
<dbReference type="Proteomes" id="UP000694845">
    <property type="component" value="Unplaced"/>
</dbReference>
<dbReference type="InterPro" id="IPR001791">
    <property type="entry name" value="Laminin_G"/>
</dbReference>
<dbReference type="InterPro" id="IPR000742">
    <property type="entry name" value="EGF"/>
</dbReference>
<evidence type="ECO:0000259" key="6">
    <source>
        <dbReference type="PROSITE" id="PS50026"/>
    </source>
</evidence>
<gene>
    <name evidence="9" type="primary">LOC110982710</name>
</gene>
<keyword evidence="2" id="KW-0245">EGF-like domain</keyword>
<dbReference type="SMART" id="SM00282">
    <property type="entry name" value="LamG"/>
    <property type="match status" value="5"/>
</dbReference>
<reference evidence="9" key="1">
    <citation type="submission" date="2025-08" db="UniProtKB">
        <authorList>
            <consortium name="RefSeq"/>
        </authorList>
    </citation>
    <scope>IDENTIFICATION</scope>
</reference>
<dbReference type="OrthoDB" id="10035452at2759"/>
<organism evidence="8 9">
    <name type="scientific">Acanthaster planci</name>
    <name type="common">Crown-of-thorns starfish</name>
    <dbReference type="NCBI Taxonomy" id="133434"/>
    <lineage>
        <taxon>Eukaryota</taxon>
        <taxon>Metazoa</taxon>
        <taxon>Echinodermata</taxon>
        <taxon>Eleutherozoa</taxon>
        <taxon>Asterozoa</taxon>
        <taxon>Asteroidea</taxon>
        <taxon>Valvatacea</taxon>
        <taxon>Valvatida</taxon>
        <taxon>Acanthasteridae</taxon>
        <taxon>Acanthaster</taxon>
    </lineage>
</organism>
<proteinExistence type="predicted"/>
<dbReference type="InterPro" id="IPR013320">
    <property type="entry name" value="ConA-like_dom_sf"/>
</dbReference>
<dbReference type="GeneID" id="110982710"/>
<dbReference type="Gene3D" id="2.10.25.10">
    <property type="entry name" value="Laminin"/>
    <property type="match status" value="3"/>
</dbReference>
<dbReference type="SMART" id="SM00217">
    <property type="entry name" value="WAP"/>
    <property type="match status" value="1"/>
</dbReference>
<evidence type="ECO:0000259" key="5">
    <source>
        <dbReference type="PROSITE" id="PS50025"/>
    </source>
</evidence>
<feature type="domain" description="Laminin G" evidence="5">
    <location>
        <begin position="1262"/>
        <end position="1446"/>
    </location>
</feature>
<dbReference type="CDD" id="cd00054">
    <property type="entry name" value="EGF_CA"/>
    <property type="match status" value="3"/>
</dbReference>
<protein>
    <submittedName>
        <fullName evidence="9">Neurexin-1a-like isoform X1</fullName>
    </submittedName>
</protein>
<name>A0A8B7YUQ1_ACAPL</name>
<feature type="compositionally biased region" description="Basic and acidic residues" evidence="3">
    <location>
        <begin position="1626"/>
        <end position="1651"/>
    </location>
</feature>
<dbReference type="InterPro" id="IPR050372">
    <property type="entry name" value="Neurexin-related_CASP"/>
</dbReference>
<feature type="domain" description="EGF-like" evidence="6">
    <location>
        <begin position="539"/>
        <end position="578"/>
    </location>
</feature>
<dbReference type="KEGG" id="aplc:110982710"/>
<dbReference type="SUPFAM" id="SSF49899">
    <property type="entry name" value="Concanavalin A-like lectins/glucanases"/>
    <property type="match status" value="6"/>
</dbReference>
<dbReference type="Pfam" id="PF00008">
    <property type="entry name" value="EGF"/>
    <property type="match status" value="1"/>
</dbReference>
<dbReference type="Gene3D" id="2.60.120.200">
    <property type="match status" value="6"/>
</dbReference>
<evidence type="ECO:0000256" key="4">
    <source>
        <dbReference type="SAM" id="Phobius"/>
    </source>
</evidence>
<dbReference type="CDD" id="cd00199">
    <property type="entry name" value="WAP"/>
    <property type="match status" value="1"/>
</dbReference>
<evidence type="ECO:0000313" key="8">
    <source>
        <dbReference type="Proteomes" id="UP000694845"/>
    </source>
</evidence>
<dbReference type="InterPro" id="IPR001881">
    <property type="entry name" value="EGF-like_Ca-bd_dom"/>
</dbReference>
<accession>A0A8B7YUQ1</accession>
<dbReference type="SMART" id="SM00179">
    <property type="entry name" value="EGF_CA"/>
    <property type="match status" value="3"/>
</dbReference>
<feature type="transmembrane region" description="Helical" evidence="4">
    <location>
        <begin position="1501"/>
        <end position="1525"/>
    </location>
</feature>
<dbReference type="RefSeq" id="XP_022097029.1">
    <property type="nucleotide sequence ID" value="XM_022241337.1"/>
</dbReference>
<feature type="domain" description="Laminin G" evidence="5">
    <location>
        <begin position="366"/>
        <end position="537"/>
    </location>
</feature>
<keyword evidence="4" id="KW-0812">Transmembrane</keyword>
<dbReference type="Pfam" id="PF00095">
    <property type="entry name" value="WAP"/>
    <property type="match status" value="1"/>
</dbReference>
<dbReference type="GO" id="GO:0016020">
    <property type="term" value="C:membrane"/>
    <property type="evidence" value="ECO:0007669"/>
    <property type="project" value="UniProtKB-SubCell"/>
</dbReference>
<feature type="domain" description="Laminin G" evidence="5">
    <location>
        <begin position="1"/>
        <end position="133"/>
    </location>
</feature>
<comment type="caution">
    <text evidence="2">Lacks conserved residue(s) required for the propagation of feature annotation.</text>
</comment>
<keyword evidence="4" id="KW-1133">Transmembrane helix</keyword>
<dbReference type="GO" id="GO:0005576">
    <property type="term" value="C:extracellular region"/>
    <property type="evidence" value="ECO:0007669"/>
    <property type="project" value="InterPro"/>
</dbReference>
<feature type="domain" description="Laminin G" evidence="5">
    <location>
        <begin position="174"/>
        <end position="360"/>
    </location>
</feature>
<dbReference type="SMART" id="SM00181">
    <property type="entry name" value="EGF"/>
    <property type="match status" value="4"/>
</dbReference>
<evidence type="ECO:0000313" key="9">
    <source>
        <dbReference type="RefSeq" id="XP_022097029.1"/>
    </source>
</evidence>
<dbReference type="InterPro" id="IPR008197">
    <property type="entry name" value="WAP_dom"/>
</dbReference>